<evidence type="ECO:0000313" key="2">
    <source>
        <dbReference type="EMBL" id="GBP43359.1"/>
    </source>
</evidence>
<feature type="compositionally biased region" description="Low complexity" evidence="1">
    <location>
        <begin position="99"/>
        <end position="123"/>
    </location>
</feature>
<dbReference type="AlphaFoldDB" id="A0A4C1VYN8"/>
<name>A0A4C1VYN8_EUMVA</name>
<feature type="compositionally biased region" description="Polar residues" evidence="1">
    <location>
        <begin position="81"/>
        <end position="98"/>
    </location>
</feature>
<feature type="region of interest" description="Disordered" evidence="1">
    <location>
        <begin position="69"/>
        <end position="158"/>
    </location>
</feature>
<accession>A0A4C1VYN8</accession>
<evidence type="ECO:0000256" key="1">
    <source>
        <dbReference type="SAM" id="MobiDB-lite"/>
    </source>
</evidence>
<comment type="caution">
    <text evidence="2">The sequence shown here is derived from an EMBL/GenBank/DDBJ whole genome shotgun (WGS) entry which is preliminary data.</text>
</comment>
<dbReference type="EMBL" id="BGZK01000434">
    <property type="protein sequence ID" value="GBP43359.1"/>
    <property type="molecule type" value="Genomic_DNA"/>
</dbReference>
<protein>
    <submittedName>
        <fullName evidence="2">Uncharacterized protein</fullName>
    </submittedName>
</protein>
<evidence type="ECO:0000313" key="3">
    <source>
        <dbReference type="Proteomes" id="UP000299102"/>
    </source>
</evidence>
<reference evidence="2 3" key="1">
    <citation type="journal article" date="2019" name="Commun. Biol.">
        <title>The bagworm genome reveals a unique fibroin gene that provides high tensile strength.</title>
        <authorList>
            <person name="Kono N."/>
            <person name="Nakamura H."/>
            <person name="Ohtoshi R."/>
            <person name="Tomita M."/>
            <person name="Numata K."/>
            <person name="Arakawa K."/>
        </authorList>
    </citation>
    <scope>NUCLEOTIDE SEQUENCE [LARGE SCALE GENOMIC DNA]</scope>
</reference>
<dbReference type="Proteomes" id="UP000299102">
    <property type="component" value="Unassembled WGS sequence"/>
</dbReference>
<sequence>MEQNEQEDNRESARILETSTNTTANDTVDDVNTCVYVTDINTKRNANIIIVETQKDTVINVEPSSPGNARIVFDHNEDRPNYSSTANAGALDSNTADHSSSPSPVYQQGSPQQQSYPLQPAYQGQGYPHNTVFPHPEGYAQRPTYPQGGYGPGQGYPPNSPPVYIFRVEEEVASQNQKIPGSILTMDELAMTFRLNQFNRSLRPLETMLSYHNGVRNR</sequence>
<proteinExistence type="predicted"/>
<gene>
    <name evidence="2" type="ORF">EVAR_34275_1</name>
</gene>
<organism evidence="2 3">
    <name type="scientific">Eumeta variegata</name>
    <name type="common">Bagworm moth</name>
    <name type="synonym">Eumeta japonica</name>
    <dbReference type="NCBI Taxonomy" id="151549"/>
    <lineage>
        <taxon>Eukaryota</taxon>
        <taxon>Metazoa</taxon>
        <taxon>Ecdysozoa</taxon>
        <taxon>Arthropoda</taxon>
        <taxon>Hexapoda</taxon>
        <taxon>Insecta</taxon>
        <taxon>Pterygota</taxon>
        <taxon>Neoptera</taxon>
        <taxon>Endopterygota</taxon>
        <taxon>Lepidoptera</taxon>
        <taxon>Glossata</taxon>
        <taxon>Ditrysia</taxon>
        <taxon>Tineoidea</taxon>
        <taxon>Psychidae</taxon>
        <taxon>Oiketicinae</taxon>
        <taxon>Eumeta</taxon>
    </lineage>
</organism>
<keyword evidence="3" id="KW-1185">Reference proteome</keyword>